<sequence length="597" mass="64034">MKATGRATRSRTATALLSFLLTTHLASALQVTPNSPCASVCLDSPDLDRSDPNSSNTKNNDIVCKDGKVDNSPAGTKWKDCMTCLQTSTFSQDSETDQMWFLYNLRYTLSYCLFGYPNATDVETTPCSTSMACGPLQQSLEHGIPDPKDTTTSSYCSADDGYASDSTIYGHCTSCLAAGGESNYLANYFTALEAGCQHKPEPGNVVGLNDTIFSVTPIGIVDPSSVLKSEEGPAISTTIIAVIVCIAVLVILIISAVVFICHRKRKNRAARASAQLDYAAASEKRATRSRHQRQSSLSFQCQTHVLSPRFWPAAGGDGTAQQHETMTTEDNINTTRPLSHHPQPPTPGTPSGTTPSRGLSTRRVTSWKQHNSLISTVAEDKAWEQQSQQSQQSSFERTALGLHTLTTTNIPRSPTRAYYGAGTPATATPATPGYYYSPSPMSADSVRSTAALLPSIQPYVPAEHAHAQTQQTPQLHSASTFGPGSAGMRGGHQSPWSATTASPLLNNYGWPLPMPGSPQSQPQPQQQGSEHHQQQQRQQRFNGGNISVMTHGIPPSPRSPRFPGVGGGVVTKKQTGSPVESVAIRTTFEGPPKSPRK</sequence>
<evidence type="ECO:0008006" key="6">
    <source>
        <dbReference type="Google" id="ProtNLM"/>
    </source>
</evidence>
<organism evidence="4 5">
    <name type="scientific">Sordaria brevicollis</name>
    <dbReference type="NCBI Taxonomy" id="83679"/>
    <lineage>
        <taxon>Eukaryota</taxon>
        <taxon>Fungi</taxon>
        <taxon>Dikarya</taxon>
        <taxon>Ascomycota</taxon>
        <taxon>Pezizomycotina</taxon>
        <taxon>Sordariomycetes</taxon>
        <taxon>Sordariomycetidae</taxon>
        <taxon>Sordariales</taxon>
        <taxon>Sordariaceae</taxon>
        <taxon>Sordaria</taxon>
    </lineage>
</organism>
<comment type="caution">
    <text evidence="4">The sequence shown here is derived from an EMBL/GenBank/DDBJ whole genome shotgun (WGS) entry which is preliminary data.</text>
</comment>
<feature type="compositionally biased region" description="Polar residues" evidence="1">
    <location>
        <begin position="494"/>
        <end position="505"/>
    </location>
</feature>
<feature type="region of interest" description="Disordered" evidence="1">
    <location>
        <begin position="464"/>
        <end position="597"/>
    </location>
</feature>
<keyword evidence="2" id="KW-1133">Transmembrane helix</keyword>
<gene>
    <name evidence="4" type="ORF">B0T20DRAFT_486154</name>
</gene>
<reference evidence="4" key="1">
    <citation type="journal article" date="2023" name="Mol. Phylogenet. Evol.">
        <title>Genome-scale phylogeny and comparative genomics of the fungal order Sordariales.</title>
        <authorList>
            <person name="Hensen N."/>
            <person name="Bonometti L."/>
            <person name="Westerberg I."/>
            <person name="Brannstrom I.O."/>
            <person name="Guillou S."/>
            <person name="Cros-Aarteil S."/>
            <person name="Calhoun S."/>
            <person name="Haridas S."/>
            <person name="Kuo A."/>
            <person name="Mondo S."/>
            <person name="Pangilinan J."/>
            <person name="Riley R."/>
            <person name="LaButti K."/>
            <person name="Andreopoulos B."/>
            <person name="Lipzen A."/>
            <person name="Chen C."/>
            <person name="Yan M."/>
            <person name="Daum C."/>
            <person name="Ng V."/>
            <person name="Clum A."/>
            <person name="Steindorff A."/>
            <person name="Ohm R.A."/>
            <person name="Martin F."/>
            <person name="Silar P."/>
            <person name="Natvig D.O."/>
            <person name="Lalanne C."/>
            <person name="Gautier V."/>
            <person name="Ament-Velasquez S.L."/>
            <person name="Kruys A."/>
            <person name="Hutchinson M.I."/>
            <person name="Powell A.J."/>
            <person name="Barry K."/>
            <person name="Miller A.N."/>
            <person name="Grigoriev I.V."/>
            <person name="Debuchy R."/>
            <person name="Gladieux P."/>
            <person name="Hiltunen Thoren M."/>
            <person name="Johannesson H."/>
        </authorList>
    </citation>
    <scope>NUCLEOTIDE SEQUENCE</scope>
    <source>
        <strain evidence="4">FGSC 1904</strain>
    </source>
</reference>
<feature type="compositionally biased region" description="Low complexity" evidence="1">
    <location>
        <begin position="517"/>
        <end position="528"/>
    </location>
</feature>
<keyword evidence="3" id="KW-0732">Signal</keyword>
<dbReference type="EMBL" id="JAUTDP010000001">
    <property type="protein sequence ID" value="KAK3403191.1"/>
    <property type="molecule type" value="Genomic_DNA"/>
</dbReference>
<reference evidence="4" key="2">
    <citation type="submission" date="2023-07" db="EMBL/GenBank/DDBJ databases">
        <authorList>
            <consortium name="Lawrence Berkeley National Laboratory"/>
            <person name="Haridas S."/>
            <person name="Hensen N."/>
            <person name="Bonometti L."/>
            <person name="Westerberg I."/>
            <person name="Brannstrom I.O."/>
            <person name="Guillou S."/>
            <person name="Cros-Aarteil S."/>
            <person name="Calhoun S."/>
            <person name="Kuo A."/>
            <person name="Mondo S."/>
            <person name="Pangilinan J."/>
            <person name="Riley R."/>
            <person name="LaButti K."/>
            <person name="Andreopoulos B."/>
            <person name="Lipzen A."/>
            <person name="Chen C."/>
            <person name="Yanf M."/>
            <person name="Daum C."/>
            <person name="Ng V."/>
            <person name="Clum A."/>
            <person name="Steindorff A."/>
            <person name="Ohm R."/>
            <person name="Martin F."/>
            <person name="Silar P."/>
            <person name="Natvig D."/>
            <person name="Lalanne C."/>
            <person name="Gautier V."/>
            <person name="Ament-velasquez S.L."/>
            <person name="Kruys A."/>
            <person name="Hutchinson M.I."/>
            <person name="Powell A.J."/>
            <person name="Barry K."/>
            <person name="Miller A.N."/>
            <person name="Grigoriev I.V."/>
            <person name="Debuchy R."/>
            <person name="Gladieux P."/>
            <person name="Thoren M.H."/>
            <person name="Johannesson H."/>
        </authorList>
    </citation>
    <scope>NUCLEOTIDE SEQUENCE</scope>
    <source>
        <strain evidence="4">FGSC 1904</strain>
    </source>
</reference>
<keyword evidence="5" id="KW-1185">Reference proteome</keyword>
<feature type="transmembrane region" description="Helical" evidence="2">
    <location>
        <begin position="239"/>
        <end position="261"/>
    </location>
</feature>
<keyword evidence="2" id="KW-0472">Membrane</keyword>
<feature type="signal peptide" evidence="3">
    <location>
        <begin position="1"/>
        <end position="28"/>
    </location>
</feature>
<evidence type="ECO:0000256" key="1">
    <source>
        <dbReference type="SAM" id="MobiDB-lite"/>
    </source>
</evidence>
<feature type="chain" id="PRO_5042257265" description="LPXTG-domain-containing protein" evidence="3">
    <location>
        <begin position="29"/>
        <end position="597"/>
    </location>
</feature>
<dbReference type="Proteomes" id="UP001281003">
    <property type="component" value="Unassembled WGS sequence"/>
</dbReference>
<feature type="compositionally biased region" description="Polar residues" evidence="1">
    <location>
        <begin position="467"/>
        <end position="482"/>
    </location>
</feature>
<evidence type="ECO:0000256" key="3">
    <source>
        <dbReference type="SAM" id="SignalP"/>
    </source>
</evidence>
<evidence type="ECO:0000313" key="4">
    <source>
        <dbReference type="EMBL" id="KAK3403191.1"/>
    </source>
</evidence>
<feature type="region of interest" description="Disordered" evidence="1">
    <location>
        <begin position="332"/>
        <end position="366"/>
    </location>
</feature>
<accession>A0AAE0UGA8</accession>
<evidence type="ECO:0000256" key="2">
    <source>
        <dbReference type="SAM" id="Phobius"/>
    </source>
</evidence>
<name>A0AAE0UGA8_SORBR</name>
<protein>
    <recommendedName>
        <fullName evidence="6">LPXTG-domain-containing protein</fullName>
    </recommendedName>
</protein>
<keyword evidence="2" id="KW-0812">Transmembrane</keyword>
<dbReference type="AlphaFoldDB" id="A0AAE0UGA8"/>
<evidence type="ECO:0000313" key="5">
    <source>
        <dbReference type="Proteomes" id="UP001281003"/>
    </source>
</evidence>
<proteinExistence type="predicted"/>
<feature type="compositionally biased region" description="Low complexity" evidence="1">
    <location>
        <begin position="349"/>
        <end position="363"/>
    </location>
</feature>